<dbReference type="GO" id="GO:0016301">
    <property type="term" value="F:kinase activity"/>
    <property type="evidence" value="ECO:0007669"/>
    <property type="project" value="UniProtKB-KW"/>
</dbReference>
<dbReference type="InterPro" id="IPR014916">
    <property type="entry name" value="KapB"/>
</dbReference>
<dbReference type="InterPro" id="IPR038080">
    <property type="entry name" value="KapB_sf"/>
</dbReference>
<gene>
    <name evidence="1" type="ORF">AAEO50_16305</name>
</gene>
<sequence length="135" mass="15384">MLQNFQIGDKVTAFYKTGKYIGEVTGQRPGAYVVKILAVLKHPRQGDLHNPAEVDVPLFHERKALAFREQANMPEKMVKPFEGEIPEYNETLLTTFGELKRQQEADGSPHAEKSLEALKGVQREYELMYGLTFED</sequence>
<evidence type="ECO:0000313" key="2">
    <source>
        <dbReference type="Proteomes" id="UP001389717"/>
    </source>
</evidence>
<keyword evidence="1" id="KW-0808">Transferase</keyword>
<dbReference type="SUPFAM" id="SSF141251">
    <property type="entry name" value="Kinase-associated protein B-like"/>
    <property type="match status" value="1"/>
</dbReference>
<dbReference type="EMBL" id="JBBYAF010000036">
    <property type="protein sequence ID" value="MEL3973847.1"/>
    <property type="molecule type" value="Genomic_DNA"/>
</dbReference>
<protein>
    <submittedName>
        <fullName evidence="1">Kinase-associated lipoprotein B</fullName>
    </submittedName>
</protein>
<comment type="caution">
    <text evidence="1">The sequence shown here is derived from an EMBL/GenBank/DDBJ whole genome shotgun (WGS) entry which is preliminary data.</text>
</comment>
<dbReference type="SMART" id="SM01298">
    <property type="entry name" value="KapB"/>
    <property type="match status" value="1"/>
</dbReference>
<dbReference type="Pfam" id="PF08810">
    <property type="entry name" value="KapB"/>
    <property type="match status" value="1"/>
</dbReference>
<proteinExistence type="predicted"/>
<dbReference type="Proteomes" id="UP001389717">
    <property type="component" value="Unassembled WGS sequence"/>
</dbReference>
<evidence type="ECO:0000313" key="1">
    <source>
        <dbReference type="EMBL" id="MEL3973847.1"/>
    </source>
</evidence>
<accession>A0ABU9KCV0</accession>
<name>A0ABU9KCV0_9BACI</name>
<reference evidence="1 2" key="1">
    <citation type="submission" date="2024-04" db="EMBL/GenBank/DDBJ databases">
        <title>Bacillus oryzaecorticis sp. nov., a moderately halophilic bacterium isolated from rice husks.</title>
        <authorList>
            <person name="Zhu H.-S."/>
        </authorList>
    </citation>
    <scope>NUCLEOTIDE SEQUENCE [LARGE SCALE GENOMIC DNA]</scope>
    <source>
        <strain evidence="1 2">ZC255</strain>
    </source>
</reference>
<keyword evidence="1" id="KW-0449">Lipoprotein</keyword>
<dbReference type="Gene3D" id="2.30.30.430">
    <property type="entry name" value="Kinase associated protein B domain"/>
    <property type="match status" value="1"/>
</dbReference>
<dbReference type="RefSeq" id="WP_341985380.1">
    <property type="nucleotide sequence ID" value="NZ_JBBYAF010000036.1"/>
</dbReference>
<keyword evidence="2" id="KW-1185">Reference proteome</keyword>
<organism evidence="1 2">
    <name type="scientific">Rossellomorea oryzaecorticis</name>
    <dbReference type="NCBI Taxonomy" id="1396505"/>
    <lineage>
        <taxon>Bacteria</taxon>
        <taxon>Bacillati</taxon>
        <taxon>Bacillota</taxon>
        <taxon>Bacilli</taxon>
        <taxon>Bacillales</taxon>
        <taxon>Bacillaceae</taxon>
        <taxon>Rossellomorea</taxon>
    </lineage>
</organism>
<keyword evidence="1" id="KW-0418">Kinase</keyword>